<name>A0A7Y0UVG9_9ACTO</name>
<reference evidence="2 3" key="1">
    <citation type="submission" date="2020-04" db="EMBL/GenBank/DDBJ databases">
        <title>Antimicrobial susceptibility and clonality of vaginal-derived multi-drug resistant Mobiluncus isolates in China.</title>
        <authorList>
            <person name="Zhang X."/>
        </authorList>
    </citation>
    <scope>NUCLEOTIDE SEQUENCE [LARGE SCALE GENOMIC DNA]</scope>
    <source>
        <strain evidence="2 3">12</strain>
    </source>
</reference>
<evidence type="ECO:0000256" key="1">
    <source>
        <dbReference type="SAM" id="Phobius"/>
    </source>
</evidence>
<feature type="transmembrane region" description="Helical" evidence="1">
    <location>
        <begin position="33"/>
        <end position="59"/>
    </location>
</feature>
<comment type="caution">
    <text evidence="2">The sequence shown here is derived from an EMBL/GenBank/DDBJ whole genome shotgun (WGS) entry which is preliminary data.</text>
</comment>
<sequence>MNEGKGICDIRCGLYPKSAESDRKNSLKPELHIFVAYGVFFGVFVLVVGILVGGFGSLIGDGVFG</sequence>
<dbReference type="Proteomes" id="UP000575397">
    <property type="component" value="Unassembled WGS sequence"/>
</dbReference>
<organism evidence="2 3">
    <name type="scientific">Mobiluncus mulieris</name>
    <dbReference type="NCBI Taxonomy" id="2052"/>
    <lineage>
        <taxon>Bacteria</taxon>
        <taxon>Bacillati</taxon>
        <taxon>Actinomycetota</taxon>
        <taxon>Actinomycetes</taxon>
        <taxon>Actinomycetales</taxon>
        <taxon>Actinomycetaceae</taxon>
        <taxon>Mobiluncus</taxon>
    </lineage>
</organism>
<evidence type="ECO:0000313" key="3">
    <source>
        <dbReference type="Proteomes" id="UP000575397"/>
    </source>
</evidence>
<gene>
    <name evidence="2" type="ORF">HHJ77_11595</name>
</gene>
<evidence type="ECO:0000313" key="2">
    <source>
        <dbReference type="EMBL" id="NMX04518.1"/>
    </source>
</evidence>
<dbReference type="AlphaFoldDB" id="A0A7Y0UVG9"/>
<accession>A0A7Y0UVG9</accession>
<dbReference type="RefSeq" id="WP_169763347.1">
    <property type="nucleotide sequence ID" value="NZ_JABCUS010000054.1"/>
</dbReference>
<protein>
    <recommendedName>
        <fullName evidence="4">Transmembrane protein</fullName>
    </recommendedName>
</protein>
<keyword evidence="1" id="KW-1133">Transmembrane helix</keyword>
<evidence type="ECO:0008006" key="4">
    <source>
        <dbReference type="Google" id="ProtNLM"/>
    </source>
</evidence>
<keyword evidence="1" id="KW-0812">Transmembrane</keyword>
<keyword evidence="1" id="KW-0472">Membrane</keyword>
<proteinExistence type="predicted"/>
<dbReference type="EMBL" id="JABCUS010000054">
    <property type="protein sequence ID" value="NMX04518.1"/>
    <property type="molecule type" value="Genomic_DNA"/>
</dbReference>